<organism evidence="2 3">
    <name type="scientific">Geodermatophilus africanus</name>
    <dbReference type="NCBI Taxonomy" id="1137993"/>
    <lineage>
        <taxon>Bacteria</taxon>
        <taxon>Bacillati</taxon>
        <taxon>Actinomycetota</taxon>
        <taxon>Actinomycetes</taxon>
        <taxon>Geodermatophilales</taxon>
        <taxon>Geodermatophilaceae</taxon>
        <taxon>Geodermatophilus</taxon>
    </lineage>
</organism>
<feature type="compositionally biased region" description="Basic and acidic residues" evidence="1">
    <location>
        <begin position="1"/>
        <end position="17"/>
    </location>
</feature>
<accession>A0A1H3KU08</accession>
<dbReference type="STRING" id="1137993.SAMN05660209_03123"/>
<gene>
    <name evidence="2" type="ORF">SAMN05660209_03123</name>
</gene>
<dbReference type="EMBL" id="FNOT01000008">
    <property type="protein sequence ID" value="SDY55135.1"/>
    <property type="molecule type" value="Genomic_DNA"/>
</dbReference>
<feature type="region of interest" description="Disordered" evidence="1">
    <location>
        <begin position="1"/>
        <end position="66"/>
    </location>
</feature>
<keyword evidence="3" id="KW-1185">Reference proteome</keyword>
<protein>
    <submittedName>
        <fullName evidence="2">Uncharacterized protein</fullName>
    </submittedName>
</protein>
<sequence length="66" mass="7158">MTEVPGTDRDEARENVLHETPLVPEDVEDAGDDDPRHTDHPTYGGDEGQTGDDVKPPPGSTEFGTR</sequence>
<evidence type="ECO:0000313" key="3">
    <source>
        <dbReference type="Proteomes" id="UP000198921"/>
    </source>
</evidence>
<name>A0A1H3KU08_9ACTN</name>
<proteinExistence type="predicted"/>
<evidence type="ECO:0000313" key="2">
    <source>
        <dbReference type="EMBL" id="SDY55135.1"/>
    </source>
</evidence>
<dbReference type="OrthoDB" id="5193589at2"/>
<evidence type="ECO:0000256" key="1">
    <source>
        <dbReference type="SAM" id="MobiDB-lite"/>
    </source>
</evidence>
<dbReference type="Proteomes" id="UP000198921">
    <property type="component" value="Unassembled WGS sequence"/>
</dbReference>
<dbReference type="AlphaFoldDB" id="A0A1H3KU08"/>
<reference evidence="3" key="1">
    <citation type="submission" date="2016-10" db="EMBL/GenBank/DDBJ databases">
        <authorList>
            <person name="Varghese N."/>
            <person name="Submissions S."/>
        </authorList>
    </citation>
    <scope>NUCLEOTIDE SEQUENCE [LARGE SCALE GENOMIC DNA]</scope>
    <source>
        <strain evidence="3">DSM 45422</strain>
    </source>
</reference>
<dbReference type="RefSeq" id="WP_091158152.1">
    <property type="nucleotide sequence ID" value="NZ_FNOT01000008.1"/>
</dbReference>